<feature type="region of interest" description="Disordered" evidence="1">
    <location>
        <begin position="208"/>
        <end position="228"/>
    </location>
</feature>
<dbReference type="Proteomes" id="UP000077755">
    <property type="component" value="Chromosome 8"/>
</dbReference>
<evidence type="ECO:0000256" key="1">
    <source>
        <dbReference type="SAM" id="MobiDB-lite"/>
    </source>
</evidence>
<evidence type="ECO:0000313" key="3">
    <source>
        <dbReference type="Proteomes" id="UP000077755"/>
    </source>
</evidence>
<gene>
    <name evidence="2" type="ORF">DCAR_0832086</name>
</gene>
<reference evidence="2" key="2">
    <citation type="submission" date="2022-03" db="EMBL/GenBank/DDBJ databases">
        <title>Draft title - Genomic analysis of global carrot germplasm unveils the trajectory of domestication and the origin of high carotenoid orange carrot.</title>
        <authorList>
            <person name="Iorizzo M."/>
            <person name="Ellison S."/>
            <person name="Senalik D."/>
            <person name="Macko-Podgorni A."/>
            <person name="Grzebelus D."/>
            <person name="Bostan H."/>
            <person name="Rolling W."/>
            <person name="Curaba J."/>
            <person name="Simon P."/>
        </authorList>
    </citation>
    <scope>NUCLEOTIDE SEQUENCE</scope>
    <source>
        <tissue evidence="2">Leaf</tissue>
    </source>
</reference>
<sequence>MKTASPVMPAPVTNSNQGNAFNYPGNQYGVPVPYAGMQQPQGASGYFSNRWEAQERGGSSLHYPGNNTANAVINPYVVQVPQGNGGIQEPQGASGYLSNSGVPLNQEQGGSSLGYPRYNSGGSSIGYVNNGWQVPNQGPAGSSMHLRNRWEAMNQEPTGVSGTAPYSFGNAPAAASTHLSNNFEASNQGPAGASGTALYGSGNAGNTGAMNNKNHGEGTSGSGQLFDGLPSDEEISRILQDFEDSGVPYGNARMQQPQGESGYFSNRWEAQERGGSSLHYPGNNTAKAVINPYVVQVPQGNGGIQQPQGASAYLSNSWVPLNQEQGGSGLGYPRYNSIGYLNNGWQVPNQGPAGSSMHLRNRWEAMNQEPTGVFGTAPYGFENAGHMGGMNNRLHVPTQGPAAASTHLSNNFEASNQGTSGEFGTALYGSGNAGNTGNMNTRNYGEGTSGSSQQFDGIPSDDEISRILQDFEDSGGDL</sequence>
<proteinExistence type="predicted"/>
<organism evidence="2 3">
    <name type="scientific">Daucus carota subsp. sativus</name>
    <name type="common">Carrot</name>
    <dbReference type="NCBI Taxonomy" id="79200"/>
    <lineage>
        <taxon>Eukaryota</taxon>
        <taxon>Viridiplantae</taxon>
        <taxon>Streptophyta</taxon>
        <taxon>Embryophyta</taxon>
        <taxon>Tracheophyta</taxon>
        <taxon>Spermatophyta</taxon>
        <taxon>Magnoliopsida</taxon>
        <taxon>eudicotyledons</taxon>
        <taxon>Gunneridae</taxon>
        <taxon>Pentapetalae</taxon>
        <taxon>asterids</taxon>
        <taxon>campanulids</taxon>
        <taxon>Apiales</taxon>
        <taxon>Apiaceae</taxon>
        <taxon>Apioideae</taxon>
        <taxon>Scandiceae</taxon>
        <taxon>Daucinae</taxon>
        <taxon>Daucus</taxon>
        <taxon>Daucus sect. Daucus</taxon>
    </lineage>
</organism>
<dbReference type="AlphaFoldDB" id="A0AAF0XQV9"/>
<name>A0AAF0XQV9_DAUCS</name>
<protein>
    <submittedName>
        <fullName evidence="2">Uncharacterized protein</fullName>
    </submittedName>
</protein>
<feature type="region of interest" description="Disordered" evidence="1">
    <location>
        <begin position="432"/>
        <end position="463"/>
    </location>
</feature>
<dbReference type="EMBL" id="CP093350">
    <property type="protein sequence ID" value="WOH12581.1"/>
    <property type="molecule type" value="Genomic_DNA"/>
</dbReference>
<evidence type="ECO:0000313" key="2">
    <source>
        <dbReference type="EMBL" id="WOH12581.1"/>
    </source>
</evidence>
<reference evidence="2" key="1">
    <citation type="journal article" date="2016" name="Nat. Genet.">
        <title>A high-quality carrot genome assembly provides new insights into carotenoid accumulation and asterid genome evolution.</title>
        <authorList>
            <person name="Iorizzo M."/>
            <person name="Ellison S."/>
            <person name="Senalik D."/>
            <person name="Zeng P."/>
            <person name="Satapoomin P."/>
            <person name="Huang J."/>
            <person name="Bowman M."/>
            <person name="Iovene M."/>
            <person name="Sanseverino W."/>
            <person name="Cavagnaro P."/>
            <person name="Yildiz M."/>
            <person name="Macko-Podgorni A."/>
            <person name="Moranska E."/>
            <person name="Grzebelus E."/>
            <person name="Grzebelus D."/>
            <person name="Ashrafi H."/>
            <person name="Zheng Z."/>
            <person name="Cheng S."/>
            <person name="Spooner D."/>
            <person name="Van Deynze A."/>
            <person name="Simon P."/>
        </authorList>
    </citation>
    <scope>NUCLEOTIDE SEQUENCE</scope>
    <source>
        <tissue evidence="2">Leaf</tissue>
    </source>
</reference>
<keyword evidence="3" id="KW-1185">Reference proteome</keyword>
<accession>A0AAF0XQV9</accession>
<feature type="compositionally biased region" description="Polar residues" evidence="1">
    <location>
        <begin position="433"/>
        <end position="443"/>
    </location>
</feature>